<dbReference type="Pfam" id="PF04389">
    <property type="entry name" value="Peptidase_M28"/>
    <property type="match status" value="1"/>
</dbReference>
<dbReference type="SUPFAM" id="SSF53187">
    <property type="entry name" value="Zn-dependent exopeptidases"/>
    <property type="match status" value="1"/>
</dbReference>
<dbReference type="EMBL" id="JAUSTW010000008">
    <property type="protein sequence ID" value="MDQ0201124.1"/>
    <property type="molecule type" value="Genomic_DNA"/>
</dbReference>
<evidence type="ECO:0000259" key="1">
    <source>
        <dbReference type="Pfam" id="PF04389"/>
    </source>
</evidence>
<dbReference type="PANTHER" id="PTHR12147">
    <property type="entry name" value="METALLOPEPTIDASE M28 FAMILY MEMBER"/>
    <property type="match status" value="1"/>
</dbReference>
<feature type="domain" description="Peptidase M28" evidence="1">
    <location>
        <begin position="65"/>
        <end position="263"/>
    </location>
</feature>
<sequence length="344" mass="39254">MKKEQVQFIEKLSNPSLKGRVPGTKGHDAARSLIVEQFERLSLTPLFDKEWEQTYTAFNGQIGRNLIAQKKGSGEKWLLLGAHYDHIHGCPGANDNAASIGILMSVLDSLKTTKLTITIVLAIFDMEEPRYFMTNSMGSIQFYHQSQKILNYNDFLGAYILDLCGHNVPVKNREQSLFVIGANTCPILSKSIEFAQGNVKDLQVYRLRNRELFHLSDNYIFDRRKIPNLFFTCGHYAYLHTPEDTFEKLNLIKISKIVSLIIHSVLNINSQFDDKSGQPLLPSGDVPLFNRKSEAAELGRFLKVELDSYHNLDRICQVLMREISKGQMMNLEKIRLTLKAMKLL</sequence>
<dbReference type="Proteomes" id="UP001224122">
    <property type="component" value="Unassembled WGS sequence"/>
</dbReference>
<organism evidence="2 3">
    <name type="scientific">Neobacillus ginsengisoli</name>
    <dbReference type="NCBI Taxonomy" id="904295"/>
    <lineage>
        <taxon>Bacteria</taxon>
        <taxon>Bacillati</taxon>
        <taxon>Bacillota</taxon>
        <taxon>Bacilli</taxon>
        <taxon>Bacillales</taxon>
        <taxon>Bacillaceae</taxon>
        <taxon>Neobacillus</taxon>
    </lineage>
</organism>
<name>A0ABT9XZX1_9BACI</name>
<dbReference type="Gene3D" id="3.40.630.10">
    <property type="entry name" value="Zn peptidases"/>
    <property type="match status" value="1"/>
</dbReference>
<reference evidence="2 3" key="1">
    <citation type="submission" date="2023-07" db="EMBL/GenBank/DDBJ databases">
        <title>Genomic Encyclopedia of Type Strains, Phase IV (KMG-IV): sequencing the most valuable type-strain genomes for metagenomic binning, comparative biology and taxonomic classification.</title>
        <authorList>
            <person name="Goeker M."/>
        </authorList>
    </citation>
    <scope>NUCLEOTIDE SEQUENCE [LARGE SCALE GENOMIC DNA]</scope>
    <source>
        <strain evidence="2 3">DSM 27594</strain>
    </source>
</reference>
<proteinExistence type="predicted"/>
<evidence type="ECO:0000313" key="2">
    <source>
        <dbReference type="EMBL" id="MDQ0201124.1"/>
    </source>
</evidence>
<evidence type="ECO:0000313" key="3">
    <source>
        <dbReference type="Proteomes" id="UP001224122"/>
    </source>
</evidence>
<dbReference type="RefSeq" id="WP_307412130.1">
    <property type="nucleotide sequence ID" value="NZ_JAUSTW010000008.1"/>
</dbReference>
<comment type="caution">
    <text evidence="2">The sequence shown here is derived from an EMBL/GenBank/DDBJ whole genome shotgun (WGS) entry which is preliminary data.</text>
</comment>
<dbReference type="InterPro" id="IPR045175">
    <property type="entry name" value="M28_fam"/>
</dbReference>
<accession>A0ABT9XZX1</accession>
<dbReference type="InterPro" id="IPR007484">
    <property type="entry name" value="Peptidase_M28"/>
</dbReference>
<protein>
    <recommendedName>
        <fullName evidence="1">Peptidase M28 domain-containing protein</fullName>
    </recommendedName>
</protein>
<dbReference type="PANTHER" id="PTHR12147:SF26">
    <property type="entry name" value="PEPTIDASE M28 DOMAIN-CONTAINING PROTEIN"/>
    <property type="match status" value="1"/>
</dbReference>
<keyword evidence="3" id="KW-1185">Reference proteome</keyword>
<gene>
    <name evidence="2" type="ORF">J2S10_004330</name>
</gene>